<protein>
    <submittedName>
        <fullName evidence="2">Uncharacterized protein</fullName>
    </submittedName>
</protein>
<feature type="transmembrane region" description="Helical" evidence="1">
    <location>
        <begin position="233"/>
        <end position="257"/>
    </location>
</feature>
<keyword evidence="1" id="KW-1133">Transmembrane helix</keyword>
<sequence length="284" mass="32293">MERTKSGWPAVWMEDELRSMNPWRWMWLGVWVWLWPGLAMLFWTVRQAPGGWPGMLLTIFWFLGVLLLRYVGALTYNWWIGPKAGFCWIRSGNDVLYICQRRAIGALTVFAGPWGLWTGAFVNVAGWARVIPHRWAVLLIAGPIGAWLIGWLTIVLYNRLSDIFDVRLAIRWLREPDGEWRVIAFDAERVRALSSLLGFSWTIGGILATVVPFLVALTILAHHIPAGNFGLSVMAFVTLTAMGVGWLFAWAMGWWFYGGSVLYRWWARRGGGLTLDGHSLDVAL</sequence>
<accession>G8TY99</accession>
<feature type="transmembrane region" description="Helical" evidence="1">
    <location>
        <begin position="52"/>
        <end position="72"/>
    </location>
</feature>
<keyword evidence="1" id="KW-0812">Transmembrane</keyword>
<dbReference type="PATRIC" id="fig|679936.5.peg.1632"/>
<keyword evidence="1" id="KW-0472">Membrane</keyword>
<dbReference type="HOGENOM" id="CLU_979770_0_0_9"/>
<dbReference type="STRING" id="679936.Sulac_1566"/>
<organism evidence="2 3">
    <name type="scientific">Sulfobacillus acidophilus (strain ATCC 700253 / DSM 10332 / NAL)</name>
    <dbReference type="NCBI Taxonomy" id="679936"/>
    <lineage>
        <taxon>Bacteria</taxon>
        <taxon>Bacillati</taxon>
        <taxon>Bacillota</taxon>
        <taxon>Clostridia</taxon>
        <taxon>Eubacteriales</taxon>
        <taxon>Clostridiales Family XVII. Incertae Sedis</taxon>
        <taxon>Sulfobacillus</taxon>
    </lineage>
</organism>
<gene>
    <name evidence="2" type="ordered locus">Sulac_1566</name>
</gene>
<proteinExistence type="predicted"/>
<keyword evidence="3" id="KW-1185">Reference proteome</keyword>
<evidence type="ECO:0000313" key="2">
    <source>
        <dbReference type="EMBL" id="AEW05063.1"/>
    </source>
</evidence>
<evidence type="ECO:0000313" key="3">
    <source>
        <dbReference type="Proteomes" id="UP000005439"/>
    </source>
</evidence>
<feature type="transmembrane region" description="Helical" evidence="1">
    <location>
        <begin position="103"/>
        <end position="128"/>
    </location>
</feature>
<dbReference type="EMBL" id="CP003179">
    <property type="protein sequence ID" value="AEW05063.1"/>
    <property type="molecule type" value="Genomic_DNA"/>
</dbReference>
<evidence type="ECO:0000256" key="1">
    <source>
        <dbReference type="SAM" id="Phobius"/>
    </source>
</evidence>
<reference evidence="2 3" key="2">
    <citation type="journal article" date="2012" name="Stand. Genomic Sci.">
        <title>Complete genome sequence of the moderately thermophilic mineral-sulfide-oxidizing firmicute Sulfobacillus acidophilus type strain (NAL(T)).</title>
        <authorList>
            <person name="Anderson I."/>
            <person name="Chertkov O."/>
            <person name="Chen A."/>
            <person name="Saunders E."/>
            <person name="Lapidus A."/>
            <person name="Nolan M."/>
            <person name="Lucas S."/>
            <person name="Hammon N."/>
            <person name="Deshpande S."/>
            <person name="Cheng J.F."/>
            <person name="Han C."/>
            <person name="Tapia R."/>
            <person name="Goodwin L.A."/>
            <person name="Pitluck S."/>
            <person name="Liolios K."/>
            <person name="Pagani I."/>
            <person name="Ivanova N."/>
            <person name="Mikhailova N."/>
            <person name="Pati A."/>
            <person name="Palaniappan K."/>
            <person name="Land M."/>
            <person name="Pan C."/>
            <person name="Rohde M."/>
            <person name="Pukall R."/>
            <person name="Goker M."/>
            <person name="Detter J.C."/>
            <person name="Woyke T."/>
            <person name="Bristow J."/>
            <person name="Eisen J.A."/>
            <person name="Markowitz V."/>
            <person name="Hugenholtz P."/>
            <person name="Kyrpides N.C."/>
            <person name="Klenk H.P."/>
            <person name="Mavromatis K."/>
        </authorList>
    </citation>
    <scope>NUCLEOTIDE SEQUENCE [LARGE SCALE GENOMIC DNA]</scope>
    <source>
        <strain evidence="3">ATCC 700253 / DSM 10332 / NAL</strain>
    </source>
</reference>
<dbReference type="Proteomes" id="UP000005439">
    <property type="component" value="Chromosome"/>
</dbReference>
<feature type="transmembrane region" description="Helical" evidence="1">
    <location>
        <begin position="199"/>
        <end position="221"/>
    </location>
</feature>
<dbReference type="AlphaFoldDB" id="G8TY99"/>
<dbReference type="KEGG" id="sap:Sulac_1566"/>
<feature type="transmembrane region" description="Helical" evidence="1">
    <location>
        <begin position="135"/>
        <end position="157"/>
    </location>
</feature>
<feature type="transmembrane region" description="Helical" evidence="1">
    <location>
        <begin position="25"/>
        <end position="45"/>
    </location>
</feature>
<name>G8TY99_SULAD</name>
<reference evidence="3" key="1">
    <citation type="submission" date="2011-12" db="EMBL/GenBank/DDBJ databases">
        <title>The complete genome of chromosome of Sulfobacillus acidophilus DSM 10332.</title>
        <authorList>
            <person name="Lucas S."/>
            <person name="Han J."/>
            <person name="Lapidus A."/>
            <person name="Bruce D."/>
            <person name="Goodwin L."/>
            <person name="Pitluck S."/>
            <person name="Peters L."/>
            <person name="Kyrpides N."/>
            <person name="Mavromatis K."/>
            <person name="Ivanova N."/>
            <person name="Mikhailova N."/>
            <person name="Chertkov O."/>
            <person name="Saunders E."/>
            <person name="Detter J.C."/>
            <person name="Tapia R."/>
            <person name="Han C."/>
            <person name="Land M."/>
            <person name="Hauser L."/>
            <person name="Markowitz V."/>
            <person name="Cheng J.-F."/>
            <person name="Hugenholtz P."/>
            <person name="Woyke T."/>
            <person name="Wu D."/>
            <person name="Pukall R."/>
            <person name="Gehrich-Schroeter G."/>
            <person name="Schneider S."/>
            <person name="Klenk H.-P."/>
            <person name="Eisen J.A."/>
        </authorList>
    </citation>
    <scope>NUCLEOTIDE SEQUENCE [LARGE SCALE GENOMIC DNA]</scope>
    <source>
        <strain evidence="3">ATCC 700253 / DSM 10332 / NAL</strain>
    </source>
</reference>